<dbReference type="SMART" id="SM00347">
    <property type="entry name" value="HTH_MARR"/>
    <property type="match status" value="1"/>
</dbReference>
<dbReference type="GO" id="GO:0003700">
    <property type="term" value="F:DNA-binding transcription factor activity"/>
    <property type="evidence" value="ECO:0007669"/>
    <property type="project" value="InterPro"/>
</dbReference>
<feature type="compositionally biased region" description="Basic and acidic residues" evidence="1">
    <location>
        <begin position="1"/>
        <end position="22"/>
    </location>
</feature>
<dbReference type="Gene3D" id="1.10.10.10">
    <property type="entry name" value="Winged helix-like DNA-binding domain superfamily/Winged helix DNA-binding domain"/>
    <property type="match status" value="1"/>
</dbReference>
<keyword evidence="4" id="KW-1185">Reference proteome</keyword>
<accession>A0A917VF94</accession>
<feature type="domain" description="HTH marR-type" evidence="2">
    <location>
        <begin position="124"/>
        <end position="259"/>
    </location>
</feature>
<dbReference type="PRINTS" id="PR00598">
    <property type="entry name" value="HTHMARR"/>
</dbReference>
<reference evidence="3" key="2">
    <citation type="submission" date="2020-09" db="EMBL/GenBank/DDBJ databases">
        <authorList>
            <person name="Sun Q."/>
            <person name="Ohkuma M."/>
        </authorList>
    </citation>
    <scope>NUCLEOTIDE SEQUENCE</scope>
    <source>
        <strain evidence="3">JCM 13064</strain>
    </source>
</reference>
<comment type="caution">
    <text evidence="3">The sequence shown here is derived from an EMBL/GenBank/DDBJ whole genome shotgun (WGS) entry which is preliminary data.</text>
</comment>
<evidence type="ECO:0000256" key="1">
    <source>
        <dbReference type="SAM" id="MobiDB-lite"/>
    </source>
</evidence>
<dbReference type="PANTHER" id="PTHR33164:SF104">
    <property type="entry name" value="TRANSCRIPTIONAL REGULATORY PROTEIN"/>
    <property type="match status" value="1"/>
</dbReference>
<sequence length="268" mass="28681">MTTRRSERAAERPATDVPEGREMSAASPEDPAAGHPGGGEHDASALDHHRGAGPGPASGPGAGEHGAATGRLDANGTADEGPGADAGEHDAAGGRRTDGEPVRDEVDQLVLSWRQERPDLDVSPLEVLSRVSRLARHLDRARRASFAEHGLEPWEFDVLTTLRRSGPPYELSPGALLRATLVTSGTMTNRIDRLAAARLVRRRPDPEDRRGVLVSLTDQGRARVDEAFADLLRRERELLAGLAPTDRATLAALLRTILVPFDTAHTPT</sequence>
<feature type="compositionally biased region" description="Basic and acidic residues" evidence="1">
    <location>
        <begin position="38"/>
        <end position="50"/>
    </location>
</feature>
<dbReference type="InterPro" id="IPR036388">
    <property type="entry name" value="WH-like_DNA-bd_sf"/>
</dbReference>
<dbReference type="Pfam" id="PF12802">
    <property type="entry name" value="MarR_2"/>
    <property type="match status" value="1"/>
</dbReference>
<evidence type="ECO:0000313" key="4">
    <source>
        <dbReference type="Proteomes" id="UP000645217"/>
    </source>
</evidence>
<gene>
    <name evidence="3" type="ORF">GCM10007964_10870</name>
</gene>
<evidence type="ECO:0000313" key="3">
    <source>
        <dbReference type="EMBL" id="GGK69661.1"/>
    </source>
</evidence>
<dbReference type="PANTHER" id="PTHR33164">
    <property type="entry name" value="TRANSCRIPTIONAL REGULATOR, MARR FAMILY"/>
    <property type="match status" value="1"/>
</dbReference>
<feature type="compositionally biased region" description="Gly residues" evidence="1">
    <location>
        <begin position="52"/>
        <end position="64"/>
    </location>
</feature>
<protein>
    <recommendedName>
        <fullName evidence="2">HTH marR-type domain-containing protein</fullName>
    </recommendedName>
</protein>
<dbReference type="AlphaFoldDB" id="A0A917VF94"/>
<organism evidence="3 4">
    <name type="scientific">Sphaerisporangium melleum</name>
    <dbReference type="NCBI Taxonomy" id="321316"/>
    <lineage>
        <taxon>Bacteria</taxon>
        <taxon>Bacillati</taxon>
        <taxon>Actinomycetota</taxon>
        <taxon>Actinomycetes</taxon>
        <taxon>Streptosporangiales</taxon>
        <taxon>Streptosporangiaceae</taxon>
        <taxon>Sphaerisporangium</taxon>
    </lineage>
</organism>
<feature type="compositionally biased region" description="Basic and acidic residues" evidence="1">
    <location>
        <begin position="86"/>
        <end position="103"/>
    </location>
</feature>
<dbReference type="Proteomes" id="UP000645217">
    <property type="component" value="Unassembled WGS sequence"/>
</dbReference>
<reference evidence="3" key="1">
    <citation type="journal article" date="2014" name="Int. J. Syst. Evol. Microbiol.">
        <title>Complete genome sequence of Corynebacterium casei LMG S-19264T (=DSM 44701T), isolated from a smear-ripened cheese.</title>
        <authorList>
            <consortium name="US DOE Joint Genome Institute (JGI-PGF)"/>
            <person name="Walter F."/>
            <person name="Albersmeier A."/>
            <person name="Kalinowski J."/>
            <person name="Ruckert C."/>
        </authorList>
    </citation>
    <scope>NUCLEOTIDE SEQUENCE</scope>
    <source>
        <strain evidence="3">JCM 13064</strain>
    </source>
</reference>
<dbReference type="EMBL" id="BMNT01000004">
    <property type="protein sequence ID" value="GGK69661.1"/>
    <property type="molecule type" value="Genomic_DNA"/>
</dbReference>
<evidence type="ECO:0000259" key="2">
    <source>
        <dbReference type="PROSITE" id="PS50995"/>
    </source>
</evidence>
<dbReference type="SUPFAM" id="SSF46785">
    <property type="entry name" value="Winged helix' DNA-binding domain"/>
    <property type="match status" value="1"/>
</dbReference>
<dbReference type="InterPro" id="IPR000835">
    <property type="entry name" value="HTH_MarR-typ"/>
</dbReference>
<feature type="region of interest" description="Disordered" evidence="1">
    <location>
        <begin position="1"/>
        <end position="103"/>
    </location>
</feature>
<proteinExistence type="predicted"/>
<dbReference type="PROSITE" id="PS50995">
    <property type="entry name" value="HTH_MARR_2"/>
    <property type="match status" value="1"/>
</dbReference>
<dbReference type="GO" id="GO:0006950">
    <property type="term" value="P:response to stress"/>
    <property type="evidence" value="ECO:0007669"/>
    <property type="project" value="TreeGrafter"/>
</dbReference>
<dbReference type="InterPro" id="IPR039422">
    <property type="entry name" value="MarR/SlyA-like"/>
</dbReference>
<name>A0A917VF94_9ACTN</name>
<dbReference type="InterPro" id="IPR036390">
    <property type="entry name" value="WH_DNA-bd_sf"/>
</dbReference>